<keyword evidence="4" id="KW-1185">Reference proteome</keyword>
<feature type="transmembrane region" description="Helical" evidence="2">
    <location>
        <begin position="6"/>
        <end position="29"/>
    </location>
</feature>
<evidence type="ECO:0000313" key="4">
    <source>
        <dbReference type="Proteomes" id="UP000215086"/>
    </source>
</evidence>
<evidence type="ECO:0000256" key="1">
    <source>
        <dbReference type="SAM" id="MobiDB-lite"/>
    </source>
</evidence>
<gene>
    <name evidence="3" type="ORF">THTE_3691</name>
</gene>
<protein>
    <submittedName>
        <fullName evidence="3">Uncharacterized protein</fullName>
    </submittedName>
</protein>
<feature type="region of interest" description="Disordered" evidence="1">
    <location>
        <begin position="47"/>
        <end position="71"/>
    </location>
</feature>
<keyword evidence="2" id="KW-1133">Transmembrane helix</keyword>
<keyword evidence="2" id="KW-0472">Membrane</keyword>
<keyword evidence="2" id="KW-0812">Transmembrane</keyword>
<name>A0A286RK32_9BACT</name>
<proteinExistence type="predicted"/>
<dbReference type="RefSeq" id="WP_095416115.1">
    <property type="nucleotide sequence ID" value="NZ_CP018477.1"/>
</dbReference>
<dbReference type="Proteomes" id="UP000215086">
    <property type="component" value="Chromosome"/>
</dbReference>
<organism evidence="3 4">
    <name type="scientific">Thermogutta terrifontis</name>
    <dbReference type="NCBI Taxonomy" id="1331910"/>
    <lineage>
        <taxon>Bacteria</taxon>
        <taxon>Pseudomonadati</taxon>
        <taxon>Planctomycetota</taxon>
        <taxon>Planctomycetia</taxon>
        <taxon>Pirellulales</taxon>
        <taxon>Thermoguttaceae</taxon>
        <taxon>Thermogutta</taxon>
    </lineage>
</organism>
<sequence>MADGWFTWDIVLWLVLAFVGINLLLQVMLRFRASWISRFQEEIQQSQKRAGRNMDSREADGPASAGRGTSP</sequence>
<reference evidence="3 4" key="1">
    <citation type="journal article" name="Front. Microbiol.">
        <title>Sugar Metabolism of the First Thermophilic Planctomycete Thermogutta terrifontis: Comparative Genomic and Transcriptomic Approaches.</title>
        <authorList>
            <person name="Elcheninov A.G."/>
            <person name="Menzel P."/>
            <person name="Gudbergsdottir S.R."/>
            <person name="Slesarev A.I."/>
            <person name="Kadnikov V.V."/>
            <person name="Krogh A."/>
            <person name="Bonch-Osmolovskaya E.A."/>
            <person name="Peng X."/>
            <person name="Kublanov I.V."/>
        </authorList>
    </citation>
    <scope>NUCLEOTIDE SEQUENCE [LARGE SCALE GENOMIC DNA]</scope>
    <source>
        <strain evidence="3 4">R1</strain>
    </source>
</reference>
<accession>A0A286RK32</accession>
<dbReference type="EMBL" id="CP018477">
    <property type="protein sequence ID" value="ASV76292.1"/>
    <property type="molecule type" value="Genomic_DNA"/>
</dbReference>
<dbReference type="KEGG" id="ttf:THTE_3691"/>
<evidence type="ECO:0000313" key="3">
    <source>
        <dbReference type="EMBL" id="ASV76292.1"/>
    </source>
</evidence>
<dbReference type="AlphaFoldDB" id="A0A286RK32"/>
<evidence type="ECO:0000256" key="2">
    <source>
        <dbReference type="SAM" id="Phobius"/>
    </source>
</evidence>